<dbReference type="EMBL" id="JACEIK010003414">
    <property type="protein sequence ID" value="MCD9641633.1"/>
    <property type="molecule type" value="Genomic_DNA"/>
</dbReference>
<evidence type="ECO:0000313" key="2">
    <source>
        <dbReference type="EMBL" id="MCD9641633.1"/>
    </source>
</evidence>
<keyword evidence="3" id="KW-1185">Reference proteome</keyword>
<keyword evidence="1" id="KW-0812">Transmembrane</keyword>
<proteinExistence type="predicted"/>
<accession>A0ABS8V5X1</accession>
<organism evidence="2 3">
    <name type="scientific">Datura stramonium</name>
    <name type="common">Jimsonweed</name>
    <name type="synonym">Common thornapple</name>
    <dbReference type="NCBI Taxonomy" id="4076"/>
    <lineage>
        <taxon>Eukaryota</taxon>
        <taxon>Viridiplantae</taxon>
        <taxon>Streptophyta</taxon>
        <taxon>Embryophyta</taxon>
        <taxon>Tracheophyta</taxon>
        <taxon>Spermatophyta</taxon>
        <taxon>Magnoliopsida</taxon>
        <taxon>eudicotyledons</taxon>
        <taxon>Gunneridae</taxon>
        <taxon>Pentapetalae</taxon>
        <taxon>asterids</taxon>
        <taxon>lamiids</taxon>
        <taxon>Solanales</taxon>
        <taxon>Solanaceae</taxon>
        <taxon>Solanoideae</taxon>
        <taxon>Datureae</taxon>
        <taxon>Datura</taxon>
    </lineage>
</organism>
<protein>
    <submittedName>
        <fullName evidence="2">Uncharacterized protein</fullName>
    </submittedName>
</protein>
<feature type="transmembrane region" description="Helical" evidence="1">
    <location>
        <begin position="63"/>
        <end position="85"/>
    </location>
</feature>
<name>A0ABS8V5X1_DATST</name>
<sequence>MERKQNQLLPYEFFLIEVFEKFGVPIPAFEPYSNYDAIDYYEIGGHHNDVFAEYDIVVEGRTISFFPLLLLLILHWSGIMSYYALKKRIFTLRLRGMKKLLLPDTLFWLFLSRDSLSQLTL</sequence>
<comment type="caution">
    <text evidence="2">The sequence shown here is derived from an EMBL/GenBank/DDBJ whole genome shotgun (WGS) entry which is preliminary data.</text>
</comment>
<keyword evidence="1" id="KW-1133">Transmembrane helix</keyword>
<evidence type="ECO:0000256" key="1">
    <source>
        <dbReference type="SAM" id="Phobius"/>
    </source>
</evidence>
<evidence type="ECO:0000313" key="3">
    <source>
        <dbReference type="Proteomes" id="UP000823775"/>
    </source>
</evidence>
<reference evidence="2 3" key="1">
    <citation type="journal article" date="2021" name="BMC Genomics">
        <title>Datura genome reveals duplications of psychoactive alkaloid biosynthetic genes and high mutation rate following tissue culture.</title>
        <authorList>
            <person name="Rajewski A."/>
            <person name="Carter-House D."/>
            <person name="Stajich J."/>
            <person name="Litt A."/>
        </authorList>
    </citation>
    <scope>NUCLEOTIDE SEQUENCE [LARGE SCALE GENOMIC DNA]</scope>
    <source>
        <strain evidence="2">AR-01</strain>
    </source>
</reference>
<gene>
    <name evidence="2" type="ORF">HAX54_027948</name>
</gene>
<dbReference type="Proteomes" id="UP000823775">
    <property type="component" value="Unassembled WGS sequence"/>
</dbReference>
<keyword evidence="1" id="KW-0472">Membrane</keyword>